<dbReference type="CDD" id="cd14014">
    <property type="entry name" value="STKc_PknB_like"/>
    <property type="match status" value="1"/>
</dbReference>
<reference evidence="7 8" key="1">
    <citation type="submission" date="2019-08" db="EMBL/GenBank/DDBJ databases">
        <title>Bradymonadales sp. TMQ4.</title>
        <authorList>
            <person name="Liang Q."/>
        </authorList>
    </citation>
    <scope>NUCLEOTIDE SEQUENCE [LARGE SCALE GENOMIC DNA]</scope>
    <source>
        <strain evidence="7 8">TMQ4</strain>
    </source>
</reference>
<dbReference type="InterPro" id="IPR000719">
    <property type="entry name" value="Prot_kinase_dom"/>
</dbReference>
<dbReference type="Pfam" id="PF00069">
    <property type="entry name" value="Pkinase"/>
    <property type="match status" value="1"/>
</dbReference>
<dbReference type="InterPro" id="IPR036322">
    <property type="entry name" value="WD40_repeat_dom_sf"/>
</dbReference>
<keyword evidence="3 7" id="KW-0418">Kinase</keyword>
<dbReference type="InterPro" id="IPR015943">
    <property type="entry name" value="WD40/YVTN_repeat-like_dom_sf"/>
</dbReference>
<protein>
    <submittedName>
        <fullName evidence="7">Protein kinase</fullName>
    </submittedName>
</protein>
<dbReference type="InterPro" id="IPR001680">
    <property type="entry name" value="WD40_rpt"/>
</dbReference>
<evidence type="ECO:0000313" key="7">
    <source>
        <dbReference type="EMBL" id="TXD34941.1"/>
    </source>
</evidence>
<dbReference type="SUPFAM" id="SSF56112">
    <property type="entry name" value="Protein kinase-like (PK-like)"/>
    <property type="match status" value="1"/>
</dbReference>
<keyword evidence="8" id="KW-1185">Reference proteome</keyword>
<dbReference type="AlphaFoldDB" id="A0A5C6X765"/>
<evidence type="ECO:0000259" key="6">
    <source>
        <dbReference type="PROSITE" id="PS50011"/>
    </source>
</evidence>
<dbReference type="Gene3D" id="2.130.10.10">
    <property type="entry name" value="YVTN repeat-like/Quinoprotein amine dehydrogenase"/>
    <property type="match status" value="1"/>
</dbReference>
<evidence type="ECO:0000256" key="4">
    <source>
        <dbReference type="ARBA" id="ARBA00022840"/>
    </source>
</evidence>
<gene>
    <name evidence="7" type="ORF">FRC98_17625</name>
</gene>
<dbReference type="PANTHER" id="PTHR43289:SF6">
    <property type="entry name" value="SERINE_THREONINE-PROTEIN KINASE NEKL-3"/>
    <property type="match status" value="1"/>
</dbReference>
<comment type="caution">
    <text evidence="7">The sequence shown here is derived from an EMBL/GenBank/DDBJ whole genome shotgun (WGS) entry which is preliminary data.</text>
</comment>
<organism evidence="7 8">
    <name type="scientific">Lujinxingia vulgaris</name>
    <dbReference type="NCBI Taxonomy" id="2600176"/>
    <lineage>
        <taxon>Bacteria</taxon>
        <taxon>Deltaproteobacteria</taxon>
        <taxon>Bradymonadales</taxon>
        <taxon>Lujinxingiaceae</taxon>
        <taxon>Lujinxingia</taxon>
    </lineage>
</organism>
<dbReference type="Proteomes" id="UP000321412">
    <property type="component" value="Unassembled WGS sequence"/>
</dbReference>
<dbReference type="PROSITE" id="PS00108">
    <property type="entry name" value="PROTEIN_KINASE_ST"/>
    <property type="match status" value="1"/>
</dbReference>
<dbReference type="Gene3D" id="3.30.200.20">
    <property type="entry name" value="Phosphorylase Kinase, domain 1"/>
    <property type="match status" value="1"/>
</dbReference>
<dbReference type="PANTHER" id="PTHR43289">
    <property type="entry name" value="MITOGEN-ACTIVATED PROTEIN KINASE KINASE KINASE 20-RELATED"/>
    <property type="match status" value="1"/>
</dbReference>
<accession>A0A5C6X765</accession>
<evidence type="ECO:0000256" key="1">
    <source>
        <dbReference type="ARBA" id="ARBA00022679"/>
    </source>
</evidence>
<dbReference type="Gene3D" id="1.10.510.10">
    <property type="entry name" value="Transferase(Phosphotransferase) domain 1"/>
    <property type="match status" value="1"/>
</dbReference>
<keyword evidence="4 5" id="KW-0067">ATP-binding</keyword>
<dbReference type="PROSITE" id="PS00107">
    <property type="entry name" value="PROTEIN_KINASE_ATP"/>
    <property type="match status" value="1"/>
</dbReference>
<dbReference type="OrthoDB" id="5478283at2"/>
<dbReference type="InterPro" id="IPR008271">
    <property type="entry name" value="Ser/Thr_kinase_AS"/>
</dbReference>
<dbReference type="GO" id="GO:0004674">
    <property type="term" value="F:protein serine/threonine kinase activity"/>
    <property type="evidence" value="ECO:0007669"/>
    <property type="project" value="TreeGrafter"/>
</dbReference>
<feature type="domain" description="Protein kinase" evidence="6">
    <location>
        <begin position="101"/>
        <end position="368"/>
    </location>
</feature>
<evidence type="ECO:0000313" key="8">
    <source>
        <dbReference type="Proteomes" id="UP000321412"/>
    </source>
</evidence>
<name>A0A5C6X765_9DELT</name>
<evidence type="ECO:0000256" key="5">
    <source>
        <dbReference type="PROSITE-ProRule" id="PRU10141"/>
    </source>
</evidence>
<dbReference type="SMART" id="SM00220">
    <property type="entry name" value="S_TKc"/>
    <property type="match status" value="1"/>
</dbReference>
<dbReference type="SUPFAM" id="SSF50978">
    <property type="entry name" value="WD40 repeat-like"/>
    <property type="match status" value="1"/>
</dbReference>
<dbReference type="SMART" id="SM00320">
    <property type="entry name" value="WD40"/>
    <property type="match status" value="2"/>
</dbReference>
<dbReference type="PROSITE" id="PS50011">
    <property type="entry name" value="PROTEIN_KINASE_DOM"/>
    <property type="match status" value="1"/>
</dbReference>
<feature type="binding site" evidence="5">
    <location>
        <position position="130"/>
    </location>
    <ligand>
        <name>ATP</name>
        <dbReference type="ChEBI" id="CHEBI:30616"/>
    </ligand>
</feature>
<dbReference type="InterPro" id="IPR017441">
    <property type="entry name" value="Protein_kinase_ATP_BS"/>
</dbReference>
<dbReference type="EMBL" id="VOSM01000011">
    <property type="protein sequence ID" value="TXD34941.1"/>
    <property type="molecule type" value="Genomic_DNA"/>
</dbReference>
<evidence type="ECO:0000256" key="2">
    <source>
        <dbReference type="ARBA" id="ARBA00022741"/>
    </source>
</evidence>
<proteinExistence type="predicted"/>
<keyword evidence="2 5" id="KW-0547">Nucleotide-binding</keyword>
<dbReference type="GO" id="GO:0005524">
    <property type="term" value="F:ATP binding"/>
    <property type="evidence" value="ECO:0007669"/>
    <property type="project" value="UniProtKB-UniRule"/>
</dbReference>
<keyword evidence="1" id="KW-0808">Transferase</keyword>
<evidence type="ECO:0000256" key="3">
    <source>
        <dbReference type="ARBA" id="ARBA00022777"/>
    </source>
</evidence>
<dbReference type="InterPro" id="IPR011009">
    <property type="entry name" value="Kinase-like_dom_sf"/>
</dbReference>
<sequence>MKGGNSWFVPRVTDVDAVRERIMSNLGSSSGTGQHIRALREARRQKLREQSPQHHCPSCMSVVFADEPQCLECALKAPEDGWPSLEEANDPWLGRVIDKRYLVAKPLGRGSSAAVYRAESLSISRHFAIKIISTDKGQADQIIERLNREVEALSRLRNPHIVSFYEILDLKGSYVAAIMDLISGMTLEDLVIRQGPLSVQRACALLRQIANGLYEAHQAGMIHRDLKPENMMVERLPAGDDFMHILDFGIVRLTDDSGVSMTHGFIGTPLYASPEQAMAKTVDRRSDIYSLGAILFFMLTGKPPFISNNVYSVLRMHVRQKPPRLSEAHPGRVFPEELERLVARMLAKEPSERPNDLSEVIAALDTFANSQLSSEATSSSQVGSGRMTPPSGVFGATKATVASSAEAAATSDASVAAPPAEAAEPHGFGREEHTSAATLQAFGKRQPAHTPVFSRIDTPQHHEGLKAIPAQVRYAPHESSSATAVPGALHTLRVSPAEVVASAHSGGSFVILEGAPHEAMLFDAGASSPRPLAVATASRVTALALGEDAIFAGHRDGSISRTSLDKAQTRTLFQDVRRASIASIAVSPGTKSVIAGSTSGRVYAHQPGRSSSSEWTRVRNGEAVRCVALGAGGDTAAISRRDNSVEILSLGSPRQPTAQFRTEAPVTAMALSPDNYLLAAALANHTLALFQIPTGRKLMTLPTRHLDVLALLFADGSTPTAICAVDRRVETLCFEQISAGAAAR</sequence>